<feature type="transmembrane region" description="Helical" evidence="1">
    <location>
        <begin position="198"/>
        <end position="222"/>
    </location>
</feature>
<dbReference type="EMBL" id="JH711586">
    <property type="protein sequence ID" value="EIW76364.1"/>
    <property type="molecule type" value="Genomic_DNA"/>
</dbReference>
<evidence type="ECO:0000259" key="2">
    <source>
        <dbReference type="Pfam" id="PF20151"/>
    </source>
</evidence>
<dbReference type="OrthoDB" id="2645170at2759"/>
<dbReference type="Proteomes" id="UP000053558">
    <property type="component" value="Unassembled WGS sequence"/>
</dbReference>
<dbReference type="Pfam" id="PF20151">
    <property type="entry name" value="DUF6533"/>
    <property type="match status" value="1"/>
</dbReference>
<sequence>MSGSQGLQTSKYFKVAAAAILLQDYCLTLDSEVRWAAEKRWSFTRAAFTIARYIPFIGASLTLAKVFGVMGNQPDCILLWKTEVAFHFLGIVSSECLLTFRVYVLYDCNRRLICSLAGLGILMLIAALIASLAPFASIHGADQHSPTLCVFEGSRNNALPFAALLVYELVLALILIARRCTYSGPISRFLAQLYNDGLLYMFLIISISTANIIVDLCMPLVYSDLLDAPQVVVHCILSCRILFRMQDSGRDGAFIGYTSSVL</sequence>
<name>A0A5M3MBU8_CONPW</name>
<dbReference type="InterPro" id="IPR045340">
    <property type="entry name" value="DUF6533"/>
</dbReference>
<feature type="domain" description="DUF6533" evidence="2">
    <location>
        <begin position="12"/>
        <end position="57"/>
    </location>
</feature>
<keyword evidence="1" id="KW-0472">Membrane</keyword>
<keyword evidence="1" id="KW-0812">Transmembrane</keyword>
<keyword evidence="1" id="KW-1133">Transmembrane helix</keyword>
<dbReference type="OMA" id="NINDGHS"/>
<feature type="transmembrane region" description="Helical" evidence="1">
    <location>
        <begin position="50"/>
        <end position="72"/>
    </location>
</feature>
<accession>A0A5M3MBU8</accession>
<dbReference type="KEGG" id="cput:CONPUDRAFT_84964"/>
<keyword evidence="4" id="KW-1185">Reference proteome</keyword>
<evidence type="ECO:0000313" key="3">
    <source>
        <dbReference type="EMBL" id="EIW76364.1"/>
    </source>
</evidence>
<proteinExistence type="predicted"/>
<gene>
    <name evidence="3" type="ORF">CONPUDRAFT_84964</name>
</gene>
<protein>
    <recommendedName>
        <fullName evidence="2">DUF6533 domain-containing protein</fullName>
    </recommendedName>
</protein>
<dbReference type="GeneID" id="19210862"/>
<feature type="transmembrane region" description="Helical" evidence="1">
    <location>
        <begin position="84"/>
        <end position="104"/>
    </location>
</feature>
<evidence type="ECO:0000256" key="1">
    <source>
        <dbReference type="SAM" id="Phobius"/>
    </source>
</evidence>
<dbReference type="RefSeq" id="XP_007773597.1">
    <property type="nucleotide sequence ID" value="XM_007775407.1"/>
</dbReference>
<organism evidence="3 4">
    <name type="scientific">Coniophora puteana (strain RWD-64-598)</name>
    <name type="common">Brown rot fungus</name>
    <dbReference type="NCBI Taxonomy" id="741705"/>
    <lineage>
        <taxon>Eukaryota</taxon>
        <taxon>Fungi</taxon>
        <taxon>Dikarya</taxon>
        <taxon>Basidiomycota</taxon>
        <taxon>Agaricomycotina</taxon>
        <taxon>Agaricomycetes</taxon>
        <taxon>Agaricomycetidae</taxon>
        <taxon>Boletales</taxon>
        <taxon>Coniophorineae</taxon>
        <taxon>Coniophoraceae</taxon>
        <taxon>Coniophora</taxon>
    </lineage>
</organism>
<dbReference type="AlphaFoldDB" id="A0A5M3MBU8"/>
<comment type="caution">
    <text evidence="3">The sequence shown here is derived from an EMBL/GenBank/DDBJ whole genome shotgun (WGS) entry which is preliminary data.</text>
</comment>
<feature type="transmembrane region" description="Helical" evidence="1">
    <location>
        <begin position="116"/>
        <end position="138"/>
    </location>
</feature>
<evidence type="ECO:0000313" key="4">
    <source>
        <dbReference type="Proteomes" id="UP000053558"/>
    </source>
</evidence>
<reference evidence="4" key="1">
    <citation type="journal article" date="2012" name="Science">
        <title>The Paleozoic origin of enzymatic lignin decomposition reconstructed from 31 fungal genomes.</title>
        <authorList>
            <person name="Floudas D."/>
            <person name="Binder M."/>
            <person name="Riley R."/>
            <person name="Barry K."/>
            <person name="Blanchette R.A."/>
            <person name="Henrissat B."/>
            <person name="Martinez A.T."/>
            <person name="Otillar R."/>
            <person name="Spatafora J.W."/>
            <person name="Yadav J.S."/>
            <person name="Aerts A."/>
            <person name="Benoit I."/>
            <person name="Boyd A."/>
            <person name="Carlson A."/>
            <person name="Copeland A."/>
            <person name="Coutinho P.M."/>
            <person name="de Vries R.P."/>
            <person name="Ferreira P."/>
            <person name="Findley K."/>
            <person name="Foster B."/>
            <person name="Gaskell J."/>
            <person name="Glotzer D."/>
            <person name="Gorecki P."/>
            <person name="Heitman J."/>
            <person name="Hesse C."/>
            <person name="Hori C."/>
            <person name="Igarashi K."/>
            <person name="Jurgens J.A."/>
            <person name="Kallen N."/>
            <person name="Kersten P."/>
            <person name="Kohler A."/>
            <person name="Kuees U."/>
            <person name="Kumar T.K.A."/>
            <person name="Kuo A."/>
            <person name="LaButti K."/>
            <person name="Larrondo L.F."/>
            <person name="Lindquist E."/>
            <person name="Ling A."/>
            <person name="Lombard V."/>
            <person name="Lucas S."/>
            <person name="Lundell T."/>
            <person name="Martin R."/>
            <person name="McLaughlin D.J."/>
            <person name="Morgenstern I."/>
            <person name="Morin E."/>
            <person name="Murat C."/>
            <person name="Nagy L.G."/>
            <person name="Nolan M."/>
            <person name="Ohm R.A."/>
            <person name="Patyshakuliyeva A."/>
            <person name="Rokas A."/>
            <person name="Ruiz-Duenas F.J."/>
            <person name="Sabat G."/>
            <person name="Salamov A."/>
            <person name="Samejima M."/>
            <person name="Schmutz J."/>
            <person name="Slot J.C."/>
            <person name="St John F."/>
            <person name="Stenlid J."/>
            <person name="Sun H."/>
            <person name="Sun S."/>
            <person name="Syed K."/>
            <person name="Tsang A."/>
            <person name="Wiebenga A."/>
            <person name="Young D."/>
            <person name="Pisabarro A."/>
            <person name="Eastwood D.C."/>
            <person name="Martin F."/>
            <person name="Cullen D."/>
            <person name="Grigoriev I.V."/>
            <person name="Hibbett D.S."/>
        </authorList>
    </citation>
    <scope>NUCLEOTIDE SEQUENCE [LARGE SCALE GENOMIC DNA]</scope>
    <source>
        <strain evidence="4">RWD-64-598 SS2</strain>
    </source>
</reference>
<feature type="transmembrane region" description="Helical" evidence="1">
    <location>
        <begin position="158"/>
        <end position="177"/>
    </location>
</feature>